<proteinExistence type="inferred from homology"/>
<evidence type="ECO:0000256" key="6">
    <source>
        <dbReference type="SAM" id="Phobius"/>
    </source>
</evidence>
<evidence type="ECO:0000256" key="1">
    <source>
        <dbReference type="ARBA" id="ARBA00007992"/>
    </source>
</evidence>
<evidence type="ECO:0000256" key="2">
    <source>
        <dbReference type="ARBA" id="ARBA00022630"/>
    </source>
</evidence>
<dbReference type="GO" id="GO:0004497">
    <property type="term" value="F:monooxygenase activity"/>
    <property type="evidence" value="ECO:0007669"/>
    <property type="project" value="UniProtKB-KW"/>
</dbReference>
<dbReference type="Gene3D" id="3.50.50.60">
    <property type="entry name" value="FAD/NAD(P)-binding domain"/>
    <property type="match status" value="1"/>
</dbReference>
<evidence type="ECO:0000256" key="4">
    <source>
        <dbReference type="ARBA" id="ARBA00023002"/>
    </source>
</evidence>
<dbReference type="GO" id="GO:0071949">
    <property type="term" value="F:FAD binding"/>
    <property type="evidence" value="ECO:0007669"/>
    <property type="project" value="InterPro"/>
</dbReference>
<comment type="caution">
    <text evidence="8">The sequence shown here is derived from an EMBL/GenBank/DDBJ whole genome shotgun (WGS) entry which is preliminary data.</text>
</comment>
<dbReference type="EMBL" id="JABXXO010000015">
    <property type="protein sequence ID" value="KAF7760271.1"/>
    <property type="molecule type" value="Genomic_DNA"/>
</dbReference>
<accession>A0A8H7EVQ6</accession>
<evidence type="ECO:0000313" key="9">
    <source>
        <dbReference type="Proteomes" id="UP000629468"/>
    </source>
</evidence>
<dbReference type="Proteomes" id="UP000629468">
    <property type="component" value="Unassembled WGS sequence"/>
</dbReference>
<keyword evidence="6" id="KW-0812">Transmembrane</keyword>
<evidence type="ECO:0000259" key="7">
    <source>
        <dbReference type="Pfam" id="PF01494"/>
    </source>
</evidence>
<protein>
    <recommendedName>
        <fullName evidence="7">FAD-binding domain-containing protein</fullName>
    </recommendedName>
</protein>
<sequence>MLGRHIESRKRSSSHVEVLNVAVVGGSIAGMAAAFTLARAGHRVTVFETSDGKNNRCGALKLPPNGTLLLNRWGLKTKLDKCSRKFMRCNFIRSGNDRTVGTLLLNELLQHEAFLSQGVADYTCVKDSQLWDWLYKLAKDSGATCRFNSKVVKVNATRPSITLESGEEIVSDFIVGADSVHGIARSVVSGGSPDTSGDRYLTISCTLPCDEFSADPDLKSLLNESSLFIWAAEDMQMQGQMNKGADTFTLTLGYKLPPDLVLDPSIKSSTWYNNFKLEDFPFIDERKFTKRALKLLNLIKGVKTYVNLYNEPQLLDDLISDSGKVVLIGSAAHGMPPGMQHNTSLGLEDAEALGYLFSRIPSGSLVPRFLMAYEEIRSTRIAHASQMEVSLLQSWVMPEGPARDQFDTFLAKSAAQDGMMDDEELLVLWSETLNMWLYDAGEKVDDWWSKWGTGILREYWEPESEPTAIFVDRNISHQ</sequence>
<evidence type="ECO:0000256" key="3">
    <source>
        <dbReference type="ARBA" id="ARBA00022827"/>
    </source>
</evidence>
<feature type="domain" description="FAD-binding" evidence="7">
    <location>
        <begin position="20"/>
        <end position="188"/>
    </location>
</feature>
<feature type="transmembrane region" description="Helical" evidence="6">
    <location>
        <begin position="18"/>
        <end position="38"/>
    </location>
</feature>
<dbReference type="InterPro" id="IPR002938">
    <property type="entry name" value="FAD-bd"/>
</dbReference>
<organism evidence="8 9">
    <name type="scientific">Agaricus bisporus var. burnettii</name>
    <dbReference type="NCBI Taxonomy" id="192524"/>
    <lineage>
        <taxon>Eukaryota</taxon>
        <taxon>Fungi</taxon>
        <taxon>Dikarya</taxon>
        <taxon>Basidiomycota</taxon>
        <taxon>Agaricomycotina</taxon>
        <taxon>Agaricomycetes</taxon>
        <taxon>Agaricomycetidae</taxon>
        <taxon>Agaricales</taxon>
        <taxon>Agaricineae</taxon>
        <taxon>Agaricaceae</taxon>
        <taxon>Agaricus</taxon>
    </lineage>
</organism>
<keyword evidence="3" id="KW-0274">FAD</keyword>
<reference evidence="8 9" key="1">
    <citation type="journal article" name="Sci. Rep.">
        <title>Telomere-to-telomere assembled and centromere annotated genomes of the two main subspecies of the button mushroom Agaricus bisporus reveal especially polymorphic chromosome ends.</title>
        <authorList>
            <person name="Sonnenberg A.S.M."/>
            <person name="Sedaghat-Telgerd N."/>
            <person name="Lavrijssen B."/>
            <person name="Ohm R.A."/>
            <person name="Hendrickx P.M."/>
            <person name="Scholtmeijer K."/>
            <person name="Baars J.J.P."/>
            <person name="van Peer A."/>
        </authorList>
    </citation>
    <scope>NUCLEOTIDE SEQUENCE [LARGE SCALE GENOMIC DNA]</scope>
    <source>
        <strain evidence="8 9">H119_p4</strain>
    </source>
</reference>
<dbReference type="PANTHER" id="PTHR13789:SF309">
    <property type="entry name" value="PUTATIVE (AFU_ORTHOLOGUE AFUA_6G14510)-RELATED"/>
    <property type="match status" value="1"/>
</dbReference>
<keyword evidence="4" id="KW-0560">Oxidoreductase</keyword>
<comment type="similarity">
    <text evidence="1">Belongs to the paxM FAD-dependent monooxygenase family.</text>
</comment>
<dbReference type="PANTHER" id="PTHR13789">
    <property type="entry name" value="MONOOXYGENASE"/>
    <property type="match status" value="1"/>
</dbReference>
<dbReference type="InterPro" id="IPR050493">
    <property type="entry name" value="FAD-dep_Monooxygenase_BioMet"/>
</dbReference>
<evidence type="ECO:0000256" key="5">
    <source>
        <dbReference type="ARBA" id="ARBA00023033"/>
    </source>
</evidence>
<dbReference type="PRINTS" id="PR00420">
    <property type="entry name" value="RNGMNOXGNASE"/>
</dbReference>
<dbReference type="SUPFAM" id="SSF51905">
    <property type="entry name" value="FAD/NAD(P)-binding domain"/>
    <property type="match status" value="1"/>
</dbReference>
<dbReference type="AlphaFoldDB" id="A0A8H7EVQ6"/>
<gene>
    <name evidence="8" type="ORF">Agabi119p4_10947</name>
</gene>
<keyword evidence="5" id="KW-0503">Monooxygenase</keyword>
<keyword evidence="2" id="KW-0285">Flavoprotein</keyword>
<keyword evidence="6" id="KW-1133">Transmembrane helix</keyword>
<dbReference type="InterPro" id="IPR036188">
    <property type="entry name" value="FAD/NAD-bd_sf"/>
</dbReference>
<evidence type="ECO:0000313" key="8">
    <source>
        <dbReference type="EMBL" id="KAF7760271.1"/>
    </source>
</evidence>
<name>A0A8H7EVQ6_AGABI</name>
<dbReference type="Pfam" id="PF01494">
    <property type="entry name" value="FAD_binding_3"/>
    <property type="match status" value="1"/>
</dbReference>
<keyword evidence="6" id="KW-0472">Membrane</keyword>